<feature type="domain" description="Signal transduction histidine kinase subgroup 3 dimerisation and phosphoacceptor" evidence="5">
    <location>
        <begin position="744"/>
        <end position="810"/>
    </location>
</feature>
<dbReference type="InterPro" id="IPR011047">
    <property type="entry name" value="Quinoprotein_ADH-like_sf"/>
</dbReference>
<reference evidence="6 7" key="1">
    <citation type="submission" date="2018-10" db="EMBL/GenBank/DDBJ databases">
        <title>Dokdonia luteus sp. nov., isolated from sea water.</title>
        <authorList>
            <person name="Zhou L.Y."/>
            <person name="Du Z.J."/>
        </authorList>
    </citation>
    <scope>NUCLEOTIDE SEQUENCE [LARGE SCALE GENOMIC DNA]</scope>
    <source>
        <strain evidence="6 7">SH27</strain>
    </source>
</reference>
<dbReference type="InterPro" id="IPR015943">
    <property type="entry name" value="WD40/YVTN_repeat-like_dom_sf"/>
</dbReference>
<dbReference type="AlphaFoldDB" id="A0A3M0FXD5"/>
<dbReference type="CDD" id="cd16917">
    <property type="entry name" value="HATPase_UhpB-NarQ-NarX-like"/>
    <property type="match status" value="1"/>
</dbReference>
<evidence type="ECO:0000256" key="1">
    <source>
        <dbReference type="ARBA" id="ARBA00022679"/>
    </source>
</evidence>
<name>A0A3M0FXD5_9FLAO</name>
<dbReference type="GO" id="GO:0046983">
    <property type="term" value="F:protein dimerization activity"/>
    <property type="evidence" value="ECO:0007669"/>
    <property type="project" value="InterPro"/>
</dbReference>
<keyword evidence="4" id="KW-0812">Transmembrane</keyword>
<comment type="caution">
    <text evidence="6">The sequence shown here is derived from an EMBL/GenBank/DDBJ whole genome shotgun (WGS) entry which is preliminary data.</text>
</comment>
<evidence type="ECO:0000256" key="4">
    <source>
        <dbReference type="SAM" id="Phobius"/>
    </source>
</evidence>
<dbReference type="PANTHER" id="PTHR24421">
    <property type="entry name" value="NITRATE/NITRITE SENSOR PROTEIN NARX-RELATED"/>
    <property type="match status" value="1"/>
</dbReference>
<dbReference type="EMBL" id="REFV01000012">
    <property type="protein sequence ID" value="RMB57138.1"/>
    <property type="molecule type" value="Genomic_DNA"/>
</dbReference>
<dbReference type="GO" id="GO:0016020">
    <property type="term" value="C:membrane"/>
    <property type="evidence" value="ECO:0007669"/>
    <property type="project" value="InterPro"/>
</dbReference>
<sequence>MITFRYKYSLVRYHITLIFLCCFYNSISQNRFAHFTTVDGLPNNLCYGLEQDDKGYIWVGTDDGLSKFDGNTFKNFRTGQGFHSNYVIAPILHKNNLVAGTWGRGLYQLDNQSFRRLVPRDSLSKVNNLVSAYGALWSTSISDNFLFRKNNNGVYEKTNFQLSFQNDSLRIVVNQKPVQVPIQFHKIKDKLYITGRNHPIKNTVNGVYEISQNLELTRAFNALKEFNISTLSYKDDIIYAGSGNTIMMVQGNRIIKKIVLKDFNDVLFKAIRYFDKILILSGKSTLPQKLVTYDLEGNKIQDVTAALNIKTNISDILLDHESNIWVSSYGQGVYCFFAPEKYAFKEYKGTRNKLIKDIEGLDDQVFLLSDNSLFIYKDHKLEMERSLKNSPNKISKIENKIRLSVFERDLNDQISIPKIEIGIESIAYETQQGVYRIKEDTLLFPNDTKLIKDRKLVALLMNDMVVFNDKLMIATNSGLLVESNNELLSYPKIDYQIHQFYKDDDQMFMATSNGLFVVDKNENITQIEGTEKLEINAVTIDFKGQIWLGTNNGIVIYKDEKLERLYLKNSLGSSYITSFYEDSGKEMWFGTNDGGYSIDNTMDIQYQEAPLIHINQSGNKFDLNIISYNRADALISQYQINDDPWISTKETVLDFNNLEQGDYNFQLRSKKIDGVWGYSDTFQFQLRDPWYMQPVFLIGSTAILSLFMILIISAKLKNTRKRNTILNEAITSKTTLEKELAQVRDRMAKDFHDEMGNKLARITMVSEHILSETDAALDSFTHKSLTTVKTDAEDLYRGTRDFMFSLQPDSDYLLEVVDYIIDFSRDYLSSWNIECEIEKDIPNNPRLPYYYNRQIILIFKEAITNVAKHSDATMVHLKFQYDHPLVKMQCIDNGKGYAFAKAKKTRGLSYMKERASKINFTFHIDTLPTGTTVVLQGSIA</sequence>
<keyword evidence="2" id="KW-0418">Kinase</keyword>
<proteinExistence type="predicted"/>
<dbReference type="Gene3D" id="2.130.10.10">
    <property type="entry name" value="YVTN repeat-like/Quinoprotein amine dehydrogenase"/>
    <property type="match status" value="3"/>
</dbReference>
<keyword evidence="7" id="KW-1185">Reference proteome</keyword>
<accession>A0A3M0FXD5</accession>
<organism evidence="6 7">
    <name type="scientific">Dokdonia sinensis</name>
    <dbReference type="NCBI Taxonomy" id="2479847"/>
    <lineage>
        <taxon>Bacteria</taxon>
        <taxon>Pseudomonadati</taxon>
        <taxon>Bacteroidota</taxon>
        <taxon>Flavobacteriia</taxon>
        <taxon>Flavobacteriales</taxon>
        <taxon>Flavobacteriaceae</taxon>
        <taxon>Dokdonia</taxon>
    </lineage>
</organism>
<dbReference type="InterPro" id="IPR036890">
    <property type="entry name" value="HATPase_C_sf"/>
</dbReference>
<dbReference type="InterPro" id="IPR011712">
    <property type="entry name" value="Sig_transdc_His_kin_sub3_dim/P"/>
</dbReference>
<dbReference type="Gene3D" id="3.30.565.10">
    <property type="entry name" value="Histidine kinase-like ATPase, C-terminal domain"/>
    <property type="match status" value="1"/>
</dbReference>
<keyword evidence="4" id="KW-1133">Transmembrane helix</keyword>
<dbReference type="SUPFAM" id="SSF50998">
    <property type="entry name" value="Quinoprotein alcohol dehydrogenase-like"/>
    <property type="match status" value="1"/>
</dbReference>
<evidence type="ECO:0000256" key="2">
    <source>
        <dbReference type="ARBA" id="ARBA00022777"/>
    </source>
</evidence>
<protein>
    <recommendedName>
        <fullName evidence="5">Signal transduction histidine kinase subgroup 3 dimerisation and phosphoacceptor domain-containing protein</fullName>
    </recommendedName>
</protein>
<keyword evidence="3" id="KW-0902">Two-component regulatory system</keyword>
<dbReference type="InterPro" id="IPR050482">
    <property type="entry name" value="Sensor_HK_TwoCompSys"/>
</dbReference>
<dbReference type="Proteomes" id="UP000281985">
    <property type="component" value="Unassembled WGS sequence"/>
</dbReference>
<dbReference type="Pfam" id="PF07494">
    <property type="entry name" value="Reg_prop"/>
    <property type="match status" value="2"/>
</dbReference>
<dbReference type="InterPro" id="IPR011110">
    <property type="entry name" value="Reg_prop"/>
</dbReference>
<evidence type="ECO:0000256" key="3">
    <source>
        <dbReference type="ARBA" id="ARBA00023012"/>
    </source>
</evidence>
<gene>
    <name evidence="6" type="ORF">EAX61_12265</name>
</gene>
<evidence type="ECO:0000313" key="7">
    <source>
        <dbReference type="Proteomes" id="UP000281985"/>
    </source>
</evidence>
<evidence type="ECO:0000313" key="6">
    <source>
        <dbReference type="EMBL" id="RMB57138.1"/>
    </source>
</evidence>
<dbReference type="SUPFAM" id="SSF55874">
    <property type="entry name" value="ATPase domain of HSP90 chaperone/DNA topoisomerase II/histidine kinase"/>
    <property type="match status" value="1"/>
</dbReference>
<feature type="transmembrane region" description="Helical" evidence="4">
    <location>
        <begin position="690"/>
        <end position="712"/>
    </location>
</feature>
<dbReference type="Pfam" id="PF07730">
    <property type="entry name" value="HisKA_3"/>
    <property type="match status" value="1"/>
</dbReference>
<evidence type="ECO:0000259" key="5">
    <source>
        <dbReference type="Pfam" id="PF07730"/>
    </source>
</evidence>
<keyword evidence="4" id="KW-0472">Membrane</keyword>
<dbReference type="GO" id="GO:0000155">
    <property type="term" value="F:phosphorelay sensor kinase activity"/>
    <property type="evidence" value="ECO:0007669"/>
    <property type="project" value="InterPro"/>
</dbReference>
<keyword evidence="1" id="KW-0808">Transferase</keyword>